<evidence type="ECO:0000256" key="3">
    <source>
        <dbReference type="ARBA" id="ARBA00023163"/>
    </source>
</evidence>
<protein>
    <submittedName>
        <fullName evidence="6">TetR/AcrR family transcriptional regulator</fullName>
    </submittedName>
</protein>
<sequence>MSNEPVAVPDELPAMQADIYSHLAVDARLLAIASDRLRTGGRHSVTVVSVAEAAGMTHANVYRYFQSKSALIDAIAAQWLKGLEATIASIADGPDPVDDKLENLLSIVAHAQRDLMVENRNLFEVYADAAAGSRVIYRRFRARLKQLVVRVLDEGMASSVFEIRDRENAATFITDTASRFIHPVAIRMDSQMPREMFDRRLDVIIHVILRALRSNYI</sequence>
<proteinExistence type="predicted"/>
<dbReference type="RefSeq" id="WP_346337592.1">
    <property type="nucleotide sequence ID" value="NZ_JBBYXI010000004.1"/>
</dbReference>
<comment type="caution">
    <text evidence="6">The sequence shown here is derived from an EMBL/GenBank/DDBJ whole genome shotgun (WGS) entry which is preliminary data.</text>
</comment>
<dbReference type="PANTHER" id="PTHR30055">
    <property type="entry name" value="HTH-TYPE TRANSCRIPTIONAL REGULATOR RUTR"/>
    <property type="match status" value="1"/>
</dbReference>
<evidence type="ECO:0000256" key="4">
    <source>
        <dbReference type="PROSITE-ProRule" id="PRU00335"/>
    </source>
</evidence>
<feature type="DNA-binding region" description="H-T-H motif" evidence="4">
    <location>
        <begin position="46"/>
        <end position="65"/>
    </location>
</feature>
<keyword evidence="1" id="KW-0805">Transcription regulation</keyword>
<evidence type="ECO:0000313" key="7">
    <source>
        <dbReference type="Proteomes" id="UP001418637"/>
    </source>
</evidence>
<dbReference type="InterPro" id="IPR041478">
    <property type="entry name" value="TetR_C_27"/>
</dbReference>
<keyword evidence="3" id="KW-0804">Transcription</keyword>
<dbReference type="InterPro" id="IPR001647">
    <property type="entry name" value="HTH_TetR"/>
</dbReference>
<dbReference type="Gene3D" id="1.10.357.10">
    <property type="entry name" value="Tetracycline Repressor, domain 2"/>
    <property type="match status" value="1"/>
</dbReference>
<dbReference type="InterPro" id="IPR009057">
    <property type="entry name" value="Homeodomain-like_sf"/>
</dbReference>
<dbReference type="Proteomes" id="UP001418637">
    <property type="component" value="Unassembled WGS sequence"/>
</dbReference>
<dbReference type="Pfam" id="PF17935">
    <property type="entry name" value="TetR_C_27"/>
    <property type="match status" value="1"/>
</dbReference>
<keyword evidence="7" id="KW-1185">Reference proteome</keyword>
<evidence type="ECO:0000313" key="6">
    <source>
        <dbReference type="EMBL" id="MEN3931549.1"/>
    </source>
</evidence>
<feature type="domain" description="HTH tetR-type" evidence="5">
    <location>
        <begin position="23"/>
        <end position="83"/>
    </location>
</feature>
<dbReference type="EMBL" id="JBBYXI010000004">
    <property type="protein sequence ID" value="MEN3931549.1"/>
    <property type="molecule type" value="Genomic_DNA"/>
</dbReference>
<reference evidence="6 7" key="1">
    <citation type="submission" date="2024-04" db="EMBL/GenBank/DDBJ databases">
        <title>A novel species isolated from cricket.</title>
        <authorList>
            <person name="Wang H.-C."/>
        </authorList>
    </citation>
    <scope>NUCLEOTIDE SEQUENCE [LARGE SCALE GENOMIC DNA]</scope>
    <source>
        <strain evidence="6 7">WL0021</strain>
    </source>
</reference>
<name>A0ABV0BKN2_9HYPH</name>
<accession>A0ABV0BKN2</accession>
<evidence type="ECO:0000256" key="1">
    <source>
        <dbReference type="ARBA" id="ARBA00023015"/>
    </source>
</evidence>
<dbReference type="PROSITE" id="PS50977">
    <property type="entry name" value="HTH_TETR_2"/>
    <property type="match status" value="1"/>
</dbReference>
<gene>
    <name evidence="6" type="ORF">WJT86_10845</name>
</gene>
<dbReference type="Pfam" id="PF00440">
    <property type="entry name" value="TetR_N"/>
    <property type="match status" value="1"/>
</dbReference>
<organism evidence="6 7">
    <name type="scientific">Hohaiivirga grylli</name>
    <dbReference type="NCBI Taxonomy" id="3133970"/>
    <lineage>
        <taxon>Bacteria</taxon>
        <taxon>Pseudomonadati</taxon>
        <taxon>Pseudomonadota</taxon>
        <taxon>Alphaproteobacteria</taxon>
        <taxon>Hyphomicrobiales</taxon>
        <taxon>Methylobacteriaceae</taxon>
        <taxon>Hohaiivirga</taxon>
    </lineage>
</organism>
<dbReference type="SUPFAM" id="SSF46689">
    <property type="entry name" value="Homeodomain-like"/>
    <property type="match status" value="1"/>
</dbReference>
<keyword evidence="2 4" id="KW-0238">DNA-binding</keyword>
<dbReference type="PANTHER" id="PTHR30055:SF151">
    <property type="entry name" value="TRANSCRIPTIONAL REGULATORY PROTEIN"/>
    <property type="match status" value="1"/>
</dbReference>
<evidence type="ECO:0000256" key="2">
    <source>
        <dbReference type="ARBA" id="ARBA00023125"/>
    </source>
</evidence>
<dbReference type="InterPro" id="IPR050109">
    <property type="entry name" value="HTH-type_TetR-like_transc_reg"/>
</dbReference>
<evidence type="ECO:0000259" key="5">
    <source>
        <dbReference type="PROSITE" id="PS50977"/>
    </source>
</evidence>